<comment type="subcellular location">
    <subcellularLocation>
        <location evidence="4">Cell membrane</location>
        <topology evidence="4">Multi-pass membrane protein</topology>
    </subcellularLocation>
    <subcellularLocation>
        <location evidence="3">Cytoplasm</location>
    </subcellularLocation>
</comment>
<dbReference type="InterPro" id="IPR013656">
    <property type="entry name" value="PAS_4"/>
</dbReference>
<dbReference type="NCBIfam" id="TIGR00229">
    <property type="entry name" value="sensory_box"/>
    <property type="match status" value="2"/>
</dbReference>
<dbReference type="Gene3D" id="3.30.565.10">
    <property type="entry name" value="Histidine kinase-like ATPase, C-terminal domain"/>
    <property type="match status" value="1"/>
</dbReference>
<dbReference type="AlphaFoldDB" id="A0A5K7ZU60"/>
<evidence type="ECO:0000256" key="2">
    <source>
        <dbReference type="ARBA" id="ARBA00001966"/>
    </source>
</evidence>
<evidence type="ECO:0000256" key="16">
    <source>
        <dbReference type="ARBA" id="ARBA00022840"/>
    </source>
</evidence>
<evidence type="ECO:0000256" key="14">
    <source>
        <dbReference type="ARBA" id="ARBA00022741"/>
    </source>
</evidence>
<evidence type="ECO:0000256" key="11">
    <source>
        <dbReference type="ARBA" id="ARBA00022679"/>
    </source>
</evidence>
<organism evidence="28 29">
    <name type="scientific">Desulfosarcina ovata subsp. sediminis</name>
    <dbReference type="NCBI Taxonomy" id="885957"/>
    <lineage>
        <taxon>Bacteria</taxon>
        <taxon>Pseudomonadati</taxon>
        <taxon>Thermodesulfobacteriota</taxon>
        <taxon>Desulfobacteria</taxon>
        <taxon>Desulfobacterales</taxon>
        <taxon>Desulfosarcinaceae</taxon>
        <taxon>Desulfosarcina</taxon>
    </lineage>
</organism>
<feature type="chain" id="PRO_5024280742" description="Oxygen sensor histidine kinase NreB" evidence="24">
    <location>
        <begin position="21"/>
        <end position="833"/>
    </location>
</feature>
<keyword evidence="24" id="KW-0732">Signal</keyword>
<evidence type="ECO:0000256" key="20">
    <source>
        <dbReference type="ARBA" id="ARBA00023014"/>
    </source>
</evidence>
<evidence type="ECO:0000256" key="18">
    <source>
        <dbReference type="ARBA" id="ARBA00023004"/>
    </source>
</evidence>
<comment type="function">
    <text evidence="21">Member of the two-component regulatory system NreB/NreC involved in the control of dissimilatory nitrate/nitrite reduction in response to oxygen. NreB functions as a direct oxygen sensor histidine kinase which is autophosphorylated, in the absence of oxygen, probably at the conserved histidine residue, and transfers its phosphate group probably to a conserved aspartate residue of NreC. NreB/NreC activates the expression of the nitrate (narGHJI) and nitrite (nir) reductase operons, as well as the putative nitrate transporter gene narT.</text>
</comment>
<dbReference type="InterPro" id="IPR004358">
    <property type="entry name" value="Sig_transdc_His_kin-like_C"/>
</dbReference>
<dbReference type="Gene3D" id="1.20.5.1930">
    <property type="match status" value="1"/>
</dbReference>
<dbReference type="SUPFAM" id="SSF55785">
    <property type="entry name" value="PYP-like sensor domain (PAS domain)"/>
    <property type="match status" value="2"/>
</dbReference>
<dbReference type="GO" id="GO:0005524">
    <property type="term" value="F:ATP binding"/>
    <property type="evidence" value="ECO:0007669"/>
    <property type="project" value="UniProtKB-KW"/>
</dbReference>
<keyword evidence="10" id="KW-0597">Phosphoprotein</keyword>
<dbReference type="EC" id="2.7.13.3" evidence="5"/>
<dbReference type="SMART" id="SM00086">
    <property type="entry name" value="PAC"/>
    <property type="match status" value="2"/>
</dbReference>
<comment type="cofactor">
    <cofactor evidence="2">
        <name>[4Fe-4S] cluster</name>
        <dbReference type="ChEBI" id="CHEBI:49883"/>
    </cofactor>
</comment>
<dbReference type="Proteomes" id="UP000425960">
    <property type="component" value="Chromosome"/>
</dbReference>
<dbReference type="InterPro" id="IPR011712">
    <property type="entry name" value="Sig_transdc_His_kin_sub3_dim/P"/>
</dbReference>
<keyword evidence="20" id="KW-0411">Iron-sulfur</keyword>
<evidence type="ECO:0000256" key="8">
    <source>
        <dbReference type="ARBA" id="ARBA00022485"/>
    </source>
</evidence>
<gene>
    <name evidence="28" type="ORF">DSCO28_43290</name>
</gene>
<dbReference type="Pfam" id="PF07730">
    <property type="entry name" value="HisKA_3"/>
    <property type="match status" value="1"/>
</dbReference>
<dbReference type="InterPro" id="IPR000700">
    <property type="entry name" value="PAS-assoc_C"/>
</dbReference>
<dbReference type="RefSeq" id="WP_155323896.1">
    <property type="nucleotide sequence ID" value="NZ_AP021876.1"/>
</dbReference>
<sequence>MGLRHILLVLSLLAFLSASAGGALYYSALRQAAFQEAERQATTNLQLVHKSLNFFLSEHRKSAATLAAMPDIQRALRTRSSDDIYAAEVVLNRFVTTLDADVCYLMDMRGITLASSNRDAPDSFVGQDFSFRPYFRDAAMGRRGAYLALGTTSGKRGVYHSHAVYDDPDAAPIGVTVIKASIEKTEKALGLPSEDVVLVTDPQGVIFISNRDQWLFKLAWQLPDARRKQIAAKRQFGEGPWTWTGLHRLDEKHVEDRQGKRYLMHQVPVDLFQGWTILHLRDTRLIAKSIAAPFLRIVGPLVLLISVLVGLSVLVLYRKASREIRRRRNAENALRESETRYRSLYHHTPAMLHSIDPQGRLLSVSDYWAATMGYSRNEVIGRHLTDFFTPQAREYALETVFPRFFKNGFCSDISYQYVKKNGESIDVSMSAIAERDDEGRILRSLAVSIDVTQRNRAEEDLRLAKEALSQYSRELERQVSIRSGEISAILKYSPNVVYIKDTRGRYLLVNSRYEELFEVRKEDVRGKTDQDILPPAVARQFRDNDKQVLAAGRSLNMEEQIDQKDGRHTYLSVKFPIYEESGHIRGVCGIATDITALKKAQERLRRLSGSIMTNQEKERTAIARELHDELGQLLTALRMDAVWLQERIKASDARMAQRAEAMCMLIDTTIEEVRGMAIRLRPGVLDDLGLVDALEWYTTEFERRGQIACIFNHTNIPKVDNAVATAAYRIAQEALTNVARHAQATRAKVTLAMAQEDLVLAVSDDGVGFNVDAFNDGDALGLAGMRERAVLVGGTFTVSSQPGSGTRVRLIVPLNPAPLSAAIHSVPERRTEP</sequence>
<evidence type="ECO:0000256" key="23">
    <source>
        <dbReference type="SAM" id="Phobius"/>
    </source>
</evidence>
<dbReference type="Gene3D" id="3.30.450.20">
    <property type="entry name" value="PAS domain"/>
    <property type="match status" value="4"/>
</dbReference>
<keyword evidence="9" id="KW-0963">Cytoplasm</keyword>
<keyword evidence="15" id="KW-0418">Kinase</keyword>
<dbReference type="PRINTS" id="PR00344">
    <property type="entry name" value="BCTRLSENSOR"/>
</dbReference>
<proteinExistence type="predicted"/>
<name>A0A5K7ZU60_9BACT</name>
<evidence type="ECO:0000256" key="21">
    <source>
        <dbReference type="ARBA" id="ARBA00024827"/>
    </source>
</evidence>
<dbReference type="PROSITE" id="PS50113">
    <property type="entry name" value="PAC"/>
    <property type="match status" value="2"/>
</dbReference>
<dbReference type="InterPro" id="IPR003594">
    <property type="entry name" value="HATPase_dom"/>
</dbReference>
<dbReference type="PROSITE" id="PS50109">
    <property type="entry name" value="HIS_KIN"/>
    <property type="match status" value="1"/>
</dbReference>
<evidence type="ECO:0000256" key="17">
    <source>
        <dbReference type="ARBA" id="ARBA00022989"/>
    </source>
</evidence>
<evidence type="ECO:0000259" key="25">
    <source>
        <dbReference type="PROSITE" id="PS50109"/>
    </source>
</evidence>
<evidence type="ECO:0000256" key="15">
    <source>
        <dbReference type="ARBA" id="ARBA00022777"/>
    </source>
</evidence>
<dbReference type="Pfam" id="PF13426">
    <property type="entry name" value="PAS_9"/>
    <property type="match status" value="1"/>
</dbReference>
<dbReference type="InterPro" id="IPR000014">
    <property type="entry name" value="PAS"/>
</dbReference>
<dbReference type="SMART" id="SM00387">
    <property type="entry name" value="HATPase_c"/>
    <property type="match status" value="1"/>
</dbReference>
<evidence type="ECO:0000256" key="12">
    <source>
        <dbReference type="ARBA" id="ARBA00022692"/>
    </source>
</evidence>
<keyword evidence="12 23" id="KW-0812">Transmembrane</keyword>
<dbReference type="PROSITE" id="PS50112">
    <property type="entry name" value="PAS"/>
    <property type="match status" value="2"/>
</dbReference>
<dbReference type="CDD" id="cd16917">
    <property type="entry name" value="HATPase_UhpB-NarQ-NarX-like"/>
    <property type="match status" value="1"/>
</dbReference>
<evidence type="ECO:0000256" key="6">
    <source>
        <dbReference type="ARBA" id="ARBA00017322"/>
    </source>
</evidence>
<feature type="signal peptide" evidence="24">
    <location>
        <begin position="1"/>
        <end position="20"/>
    </location>
</feature>
<dbReference type="Pfam" id="PF08448">
    <property type="entry name" value="PAS_4"/>
    <property type="match status" value="1"/>
</dbReference>
<evidence type="ECO:0000313" key="29">
    <source>
        <dbReference type="Proteomes" id="UP000425960"/>
    </source>
</evidence>
<evidence type="ECO:0000256" key="4">
    <source>
        <dbReference type="ARBA" id="ARBA00004651"/>
    </source>
</evidence>
<keyword evidence="8" id="KW-0004">4Fe-4S</keyword>
<evidence type="ECO:0000256" key="10">
    <source>
        <dbReference type="ARBA" id="ARBA00022553"/>
    </source>
</evidence>
<evidence type="ECO:0000256" key="7">
    <source>
        <dbReference type="ARBA" id="ARBA00022475"/>
    </source>
</evidence>
<dbReference type="GO" id="GO:0005737">
    <property type="term" value="C:cytoplasm"/>
    <property type="evidence" value="ECO:0007669"/>
    <property type="project" value="UniProtKB-SubCell"/>
</dbReference>
<feature type="transmembrane region" description="Helical" evidence="23">
    <location>
        <begin position="294"/>
        <end position="317"/>
    </location>
</feature>
<dbReference type="InterPro" id="IPR050482">
    <property type="entry name" value="Sensor_HK_TwoCompSys"/>
</dbReference>
<feature type="domain" description="PAC" evidence="27">
    <location>
        <begin position="411"/>
        <end position="463"/>
    </location>
</feature>
<dbReference type="InterPro" id="IPR005467">
    <property type="entry name" value="His_kinase_dom"/>
</dbReference>
<keyword evidence="23" id="KW-0472">Membrane</keyword>
<evidence type="ECO:0000256" key="19">
    <source>
        <dbReference type="ARBA" id="ARBA00023012"/>
    </source>
</evidence>
<dbReference type="PANTHER" id="PTHR24421">
    <property type="entry name" value="NITRATE/NITRITE SENSOR PROTEIN NARX-RELATED"/>
    <property type="match status" value="1"/>
</dbReference>
<reference evidence="28 29" key="1">
    <citation type="submission" date="2019-11" db="EMBL/GenBank/DDBJ databases">
        <title>Comparative genomics of hydrocarbon-degrading Desulfosarcina strains.</title>
        <authorList>
            <person name="Watanabe M."/>
            <person name="Kojima H."/>
            <person name="Fukui M."/>
        </authorList>
    </citation>
    <scope>NUCLEOTIDE SEQUENCE [LARGE SCALE GENOMIC DNA]</scope>
    <source>
        <strain evidence="28 29">28bB2T</strain>
    </source>
</reference>
<dbReference type="InterPro" id="IPR035965">
    <property type="entry name" value="PAS-like_dom_sf"/>
</dbReference>
<feature type="domain" description="PAC" evidence="27">
    <location>
        <begin position="555"/>
        <end position="606"/>
    </location>
</feature>
<dbReference type="InterPro" id="IPR036890">
    <property type="entry name" value="HATPase_C_sf"/>
</dbReference>
<dbReference type="GO" id="GO:0051539">
    <property type="term" value="F:4 iron, 4 sulfur cluster binding"/>
    <property type="evidence" value="ECO:0007669"/>
    <property type="project" value="UniProtKB-KW"/>
</dbReference>
<feature type="domain" description="PAS" evidence="26">
    <location>
        <begin position="337"/>
        <end position="408"/>
    </location>
</feature>
<dbReference type="GO" id="GO:0046983">
    <property type="term" value="F:protein dimerization activity"/>
    <property type="evidence" value="ECO:0007669"/>
    <property type="project" value="InterPro"/>
</dbReference>
<evidence type="ECO:0000259" key="27">
    <source>
        <dbReference type="PROSITE" id="PS50113"/>
    </source>
</evidence>
<dbReference type="KEGG" id="dov:DSCO28_43290"/>
<keyword evidence="19" id="KW-0902">Two-component regulatory system</keyword>
<dbReference type="CDD" id="cd00130">
    <property type="entry name" value="PAS"/>
    <property type="match status" value="2"/>
</dbReference>
<dbReference type="InterPro" id="IPR029151">
    <property type="entry name" value="Sensor-like_sf"/>
</dbReference>
<evidence type="ECO:0000313" key="28">
    <source>
        <dbReference type="EMBL" id="BBO83763.1"/>
    </source>
</evidence>
<feature type="domain" description="Histidine kinase" evidence="25">
    <location>
        <begin position="729"/>
        <end position="816"/>
    </location>
</feature>
<evidence type="ECO:0000256" key="24">
    <source>
        <dbReference type="SAM" id="SignalP"/>
    </source>
</evidence>
<keyword evidence="11" id="KW-0808">Transferase</keyword>
<dbReference type="SUPFAM" id="SSF103190">
    <property type="entry name" value="Sensory domain-like"/>
    <property type="match status" value="1"/>
</dbReference>
<evidence type="ECO:0000256" key="22">
    <source>
        <dbReference type="ARBA" id="ARBA00030800"/>
    </source>
</evidence>
<evidence type="ECO:0000256" key="3">
    <source>
        <dbReference type="ARBA" id="ARBA00004496"/>
    </source>
</evidence>
<dbReference type="SUPFAM" id="SSF55874">
    <property type="entry name" value="ATPase domain of HSP90 chaperone/DNA topoisomerase II/histidine kinase"/>
    <property type="match status" value="1"/>
</dbReference>
<dbReference type="Pfam" id="PF02518">
    <property type="entry name" value="HATPase_c"/>
    <property type="match status" value="1"/>
</dbReference>
<dbReference type="SMART" id="SM00091">
    <property type="entry name" value="PAS"/>
    <property type="match status" value="2"/>
</dbReference>
<dbReference type="GO" id="GO:0005886">
    <property type="term" value="C:plasma membrane"/>
    <property type="evidence" value="ECO:0007669"/>
    <property type="project" value="UniProtKB-SubCell"/>
</dbReference>
<keyword evidence="18" id="KW-0408">Iron</keyword>
<protein>
    <recommendedName>
        <fullName evidence="6">Oxygen sensor histidine kinase NreB</fullName>
        <ecNumber evidence="5">2.7.13.3</ecNumber>
    </recommendedName>
    <alternativeName>
        <fullName evidence="22">Nitrogen regulation protein B</fullName>
    </alternativeName>
</protein>
<evidence type="ECO:0000256" key="5">
    <source>
        <dbReference type="ARBA" id="ARBA00012438"/>
    </source>
</evidence>
<evidence type="ECO:0000256" key="9">
    <source>
        <dbReference type="ARBA" id="ARBA00022490"/>
    </source>
</evidence>
<dbReference type="GO" id="GO:0000155">
    <property type="term" value="F:phosphorelay sensor kinase activity"/>
    <property type="evidence" value="ECO:0007669"/>
    <property type="project" value="InterPro"/>
</dbReference>
<dbReference type="EMBL" id="AP021876">
    <property type="protein sequence ID" value="BBO83763.1"/>
    <property type="molecule type" value="Genomic_DNA"/>
</dbReference>
<keyword evidence="17 23" id="KW-1133">Transmembrane helix</keyword>
<evidence type="ECO:0000256" key="13">
    <source>
        <dbReference type="ARBA" id="ARBA00022723"/>
    </source>
</evidence>
<keyword evidence="13" id="KW-0479">Metal-binding</keyword>
<comment type="catalytic activity">
    <reaction evidence="1">
        <text>ATP + protein L-histidine = ADP + protein N-phospho-L-histidine.</text>
        <dbReference type="EC" id="2.7.13.3"/>
    </reaction>
</comment>
<keyword evidence="16" id="KW-0067">ATP-binding</keyword>
<dbReference type="InterPro" id="IPR001610">
    <property type="entry name" value="PAC"/>
</dbReference>
<keyword evidence="7" id="KW-1003">Cell membrane</keyword>
<dbReference type="GO" id="GO:0046872">
    <property type="term" value="F:metal ion binding"/>
    <property type="evidence" value="ECO:0007669"/>
    <property type="project" value="UniProtKB-KW"/>
</dbReference>
<evidence type="ECO:0000259" key="26">
    <source>
        <dbReference type="PROSITE" id="PS50112"/>
    </source>
</evidence>
<feature type="domain" description="PAS" evidence="26">
    <location>
        <begin position="482"/>
        <end position="552"/>
    </location>
</feature>
<dbReference type="PANTHER" id="PTHR24421:SF58">
    <property type="entry name" value="SIGNAL TRANSDUCTION HISTIDINE-PROTEIN KINASE_PHOSPHATASE UHPB"/>
    <property type="match status" value="1"/>
</dbReference>
<keyword evidence="14" id="KW-0547">Nucleotide-binding</keyword>
<accession>A0A5K7ZU60</accession>
<evidence type="ECO:0000256" key="1">
    <source>
        <dbReference type="ARBA" id="ARBA00000085"/>
    </source>
</evidence>